<feature type="transmembrane region" description="Helical" evidence="11">
    <location>
        <begin position="124"/>
        <end position="146"/>
    </location>
</feature>
<keyword evidence="4" id="KW-0808">Transferase</keyword>
<accession>A0A6J6HMB2</accession>
<evidence type="ECO:0000256" key="3">
    <source>
        <dbReference type="ARBA" id="ARBA00022516"/>
    </source>
</evidence>
<evidence type="ECO:0000256" key="9">
    <source>
        <dbReference type="ARBA" id="ARBA00023209"/>
    </source>
</evidence>
<feature type="transmembrane region" description="Helical" evidence="11">
    <location>
        <begin position="79"/>
        <end position="104"/>
    </location>
</feature>
<proteinExistence type="inferred from homology"/>
<dbReference type="GO" id="GO:0016020">
    <property type="term" value="C:membrane"/>
    <property type="evidence" value="ECO:0007669"/>
    <property type="project" value="UniProtKB-SubCell"/>
</dbReference>
<dbReference type="GO" id="GO:0046474">
    <property type="term" value="P:glycerophospholipid biosynthetic process"/>
    <property type="evidence" value="ECO:0007669"/>
    <property type="project" value="TreeGrafter"/>
</dbReference>
<dbReference type="PROSITE" id="PS00379">
    <property type="entry name" value="CDP_ALCOHOL_P_TRANSF"/>
    <property type="match status" value="1"/>
</dbReference>
<sequence length="194" mass="21438">MVEQKSLLQELKTIPNMLSLLRLALVPVFLILVLTEQEGLALITLIVASATDYLDGFLARKLNQTTRLGALLDPAADRLYILATLIGLAVTGNIPVWLPFVIIGRDVLLALTVPMLAKYGYGPLPVHYLGKAGTFALLYAFPLLLLAQVWQSAQFVILPLSWAFAIWGIGLYWWSGVLYVKQVFSVVLEARKTD</sequence>
<reference evidence="12" key="1">
    <citation type="submission" date="2020-05" db="EMBL/GenBank/DDBJ databases">
        <authorList>
            <person name="Chiriac C."/>
            <person name="Salcher M."/>
            <person name="Ghai R."/>
            <person name="Kavagutti S V."/>
        </authorList>
    </citation>
    <scope>NUCLEOTIDE SEQUENCE</scope>
</reference>
<evidence type="ECO:0000256" key="2">
    <source>
        <dbReference type="ARBA" id="ARBA00010441"/>
    </source>
</evidence>
<dbReference type="InterPro" id="IPR000462">
    <property type="entry name" value="CDP-OH_P_trans"/>
</dbReference>
<dbReference type="PANTHER" id="PTHR14269">
    <property type="entry name" value="CDP-DIACYLGLYCEROL--GLYCEROL-3-PHOSPHATE 3-PHOSPHATIDYLTRANSFERASE-RELATED"/>
    <property type="match status" value="1"/>
</dbReference>
<comment type="similarity">
    <text evidence="2">Belongs to the CDP-alcohol phosphatidyltransferase class-I family.</text>
</comment>
<comment type="subcellular location">
    <subcellularLocation>
        <location evidence="1">Membrane</location>
        <topology evidence="1">Multi-pass membrane protein</topology>
    </subcellularLocation>
</comment>
<evidence type="ECO:0000256" key="7">
    <source>
        <dbReference type="ARBA" id="ARBA00023098"/>
    </source>
</evidence>
<keyword evidence="8 11" id="KW-0472">Membrane</keyword>
<dbReference type="PANTHER" id="PTHR14269:SF62">
    <property type="entry name" value="CDP-DIACYLGLYCEROL--GLYCEROL-3-PHOSPHATE 3-PHOSPHATIDYLTRANSFERASE 1, CHLOROPLASTIC"/>
    <property type="match status" value="1"/>
</dbReference>
<evidence type="ECO:0000256" key="11">
    <source>
        <dbReference type="SAM" id="Phobius"/>
    </source>
</evidence>
<dbReference type="EMBL" id="CAEZUW010000060">
    <property type="protein sequence ID" value="CAB4612114.1"/>
    <property type="molecule type" value="Genomic_DNA"/>
</dbReference>
<feature type="transmembrane region" description="Helical" evidence="11">
    <location>
        <begin position="153"/>
        <end position="174"/>
    </location>
</feature>
<protein>
    <submittedName>
        <fullName evidence="12">Unannotated protein</fullName>
    </submittedName>
</protein>
<keyword evidence="3" id="KW-0444">Lipid biosynthesis</keyword>
<evidence type="ECO:0000256" key="5">
    <source>
        <dbReference type="ARBA" id="ARBA00022692"/>
    </source>
</evidence>
<dbReference type="GO" id="GO:0008444">
    <property type="term" value="F:CDP-diacylglycerol-glycerol-3-phosphate 3-phosphatidyltransferase activity"/>
    <property type="evidence" value="ECO:0007669"/>
    <property type="project" value="InterPro"/>
</dbReference>
<dbReference type="InterPro" id="IPR050324">
    <property type="entry name" value="CDP-alcohol_PTase-I"/>
</dbReference>
<keyword evidence="5 11" id="KW-0812">Transmembrane</keyword>
<gene>
    <name evidence="12" type="ORF">UFOPK1855_00480</name>
</gene>
<evidence type="ECO:0000256" key="8">
    <source>
        <dbReference type="ARBA" id="ARBA00023136"/>
    </source>
</evidence>
<organism evidence="12">
    <name type="scientific">freshwater metagenome</name>
    <dbReference type="NCBI Taxonomy" id="449393"/>
    <lineage>
        <taxon>unclassified sequences</taxon>
        <taxon>metagenomes</taxon>
        <taxon>ecological metagenomes</taxon>
    </lineage>
</organism>
<dbReference type="AlphaFoldDB" id="A0A6J6HMB2"/>
<dbReference type="InterPro" id="IPR004570">
    <property type="entry name" value="Phosphatidylglycerol_P_synth"/>
</dbReference>
<evidence type="ECO:0000256" key="1">
    <source>
        <dbReference type="ARBA" id="ARBA00004141"/>
    </source>
</evidence>
<keyword evidence="6 11" id="KW-1133">Transmembrane helix</keyword>
<dbReference type="PIRSF" id="PIRSF000847">
    <property type="entry name" value="Phos_ph_gly_syn"/>
    <property type="match status" value="1"/>
</dbReference>
<evidence type="ECO:0000313" key="12">
    <source>
        <dbReference type="EMBL" id="CAB4612114.1"/>
    </source>
</evidence>
<evidence type="ECO:0000256" key="10">
    <source>
        <dbReference type="ARBA" id="ARBA00023264"/>
    </source>
</evidence>
<evidence type="ECO:0000256" key="4">
    <source>
        <dbReference type="ARBA" id="ARBA00022679"/>
    </source>
</evidence>
<keyword evidence="7" id="KW-0443">Lipid metabolism</keyword>
<feature type="transmembrane region" description="Helical" evidence="11">
    <location>
        <begin position="14"/>
        <end position="34"/>
    </location>
</feature>
<name>A0A6J6HMB2_9ZZZZ</name>
<evidence type="ECO:0000256" key="6">
    <source>
        <dbReference type="ARBA" id="ARBA00022989"/>
    </source>
</evidence>
<keyword evidence="9" id="KW-0594">Phospholipid biosynthesis</keyword>
<keyword evidence="10" id="KW-1208">Phospholipid metabolism</keyword>
<dbReference type="Gene3D" id="1.20.120.1760">
    <property type="match status" value="1"/>
</dbReference>
<feature type="transmembrane region" description="Helical" evidence="11">
    <location>
        <begin position="40"/>
        <end position="58"/>
    </location>
</feature>
<dbReference type="Pfam" id="PF01066">
    <property type="entry name" value="CDP-OH_P_transf"/>
    <property type="match status" value="1"/>
</dbReference>
<dbReference type="InterPro" id="IPR048254">
    <property type="entry name" value="CDP_ALCOHOL_P_TRANSF_CS"/>
</dbReference>
<dbReference type="InterPro" id="IPR043130">
    <property type="entry name" value="CDP-OH_PTrfase_TM_dom"/>
</dbReference>